<name>A0A0A8Z964_ARUDO</name>
<reference evidence="1" key="1">
    <citation type="submission" date="2014-09" db="EMBL/GenBank/DDBJ databases">
        <authorList>
            <person name="Magalhaes I.L.F."/>
            <person name="Oliveira U."/>
            <person name="Santos F.R."/>
            <person name="Vidigal T.H.D.A."/>
            <person name="Brescovit A.D."/>
            <person name="Santos A.J."/>
        </authorList>
    </citation>
    <scope>NUCLEOTIDE SEQUENCE</scope>
    <source>
        <tissue evidence="1">Shoot tissue taken approximately 20 cm above the soil surface</tissue>
    </source>
</reference>
<proteinExistence type="predicted"/>
<evidence type="ECO:0000313" key="1">
    <source>
        <dbReference type="EMBL" id="JAD31407.1"/>
    </source>
</evidence>
<dbReference type="EMBL" id="GBRH01266488">
    <property type="protein sequence ID" value="JAD31407.1"/>
    <property type="molecule type" value="Transcribed_RNA"/>
</dbReference>
<accession>A0A0A8Z964</accession>
<protein>
    <submittedName>
        <fullName evidence="1">Uncharacterized protein</fullName>
    </submittedName>
</protein>
<reference evidence="1" key="2">
    <citation type="journal article" date="2015" name="Data Brief">
        <title>Shoot transcriptome of the giant reed, Arundo donax.</title>
        <authorList>
            <person name="Barrero R.A."/>
            <person name="Guerrero F.D."/>
            <person name="Moolhuijzen P."/>
            <person name="Goolsby J.A."/>
            <person name="Tidwell J."/>
            <person name="Bellgard S.E."/>
            <person name="Bellgard M.I."/>
        </authorList>
    </citation>
    <scope>NUCLEOTIDE SEQUENCE</scope>
    <source>
        <tissue evidence="1">Shoot tissue taken approximately 20 cm above the soil surface</tissue>
    </source>
</reference>
<organism evidence="1">
    <name type="scientific">Arundo donax</name>
    <name type="common">Giant reed</name>
    <name type="synonym">Donax arundinaceus</name>
    <dbReference type="NCBI Taxonomy" id="35708"/>
    <lineage>
        <taxon>Eukaryota</taxon>
        <taxon>Viridiplantae</taxon>
        <taxon>Streptophyta</taxon>
        <taxon>Embryophyta</taxon>
        <taxon>Tracheophyta</taxon>
        <taxon>Spermatophyta</taxon>
        <taxon>Magnoliopsida</taxon>
        <taxon>Liliopsida</taxon>
        <taxon>Poales</taxon>
        <taxon>Poaceae</taxon>
        <taxon>PACMAD clade</taxon>
        <taxon>Arundinoideae</taxon>
        <taxon>Arundineae</taxon>
        <taxon>Arundo</taxon>
    </lineage>
</organism>
<sequence length="15" mass="1728">MFVSRNLSMSNNVDN</sequence>